<name>A0ABQ8G5I6_9PEZI</name>
<evidence type="ECO:0000256" key="9">
    <source>
        <dbReference type="SAM" id="MobiDB-lite"/>
    </source>
</evidence>
<feature type="transmembrane region" description="Helical" evidence="10">
    <location>
        <begin position="1186"/>
        <end position="1212"/>
    </location>
</feature>
<keyword evidence="7 10" id="KW-1133">Transmembrane helix</keyword>
<feature type="transmembrane region" description="Helical" evidence="10">
    <location>
        <begin position="671"/>
        <end position="696"/>
    </location>
</feature>
<keyword evidence="8 10" id="KW-0472">Membrane</keyword>
<dbReference type="SUPFAM" id="SSF52540">
    <property type="entry name" value="P-loop containing nucleoside triphosphate hydrolases"/>
    <property type="match status" value="2"/>
</dbReference>
<feature type="domain" description="ABC transporter" evidence="11">
    <location>
        <begin position="776"/>
        <end position="1019"/>
    </location>
</feature>
<comment type="caution">
    <text evidence="12">The sequence shown here is derived from an EMBL/GenBank/DDBJ whole genome shotgun (WGS) entry which is preliminary data.</text>
</comment>
<keyword evidence="13" id="KW-1185">Reference proteome</keyword>
<evidence type="ECO:0000259" key="11">
    <source>
        <dbReference type="PROSITE" id="PS50893"/>
    </source>
</evidence>
<feature type="compositionally biased region" description="Low complexity" evidence="9">
    <location>
        <begin position="733"/>
        <end position="744"/>
    </location>
</feature>
<accession>A0ABQ8G5I6</accession>
<dbReference type="InterPro" id="IPR010929">
    <property type="entry name" value="PDR_CDR_ABC"/>
</dbReference>
<gene>
    <name evidence="12" type="ORF">B0J12DRAFT_155381</name>
</gene>
<evidence type="ECO:0000313" key="12">
    <source>
        <dbReference type="EMBL" id="KAH7045328.1"/>
    </source>
</evidence>
<evidence type="ECO:0000256" key="8">
    <source>
        <dbReference type="ARBA" id="ARBA00023136"/>
    </source>
</evidence>
<dbReference type="Gene3D" id="3.40.50.300">
    <property type="entry name" value="P-loop containing nucleotide triphosphate hydrolases"/>
    <property type="match status" value="2"/>
</dbReference>
<feature type="compositionally biased region" description="Basic and acidic residues" evidence="9">
    <location>
        <begin position="714"/>
        <end position="728"/>
    </location>
</feature>
<keyword evidence="6" id="KW-0067">ATP-binding</keyword>
<keyword evidence="3" id="KW-0813">Transport</keyword>
<feature type="transmembrane region" description="Helical" evidence="10">
    <location>
        <begin position="561"/>
        <end position="579"/>
    </location>
</feature>
<feature type="transmembrane region" description="Helical" evidence="10">
    <location>
        <begin position="1144"/>
        <end position="1165"/>
    </location>
</feature>
<evidence type="ECO:0000256" key="2">
    <source>
        <dbReference type="ARBA" id="ARBA00006012"/>
    </source>
</evidence>
<feature type="region of interest" description="Disordered" evidence="9">
    <location>
        <begin position="714"/>
        <end position="769"/>
    </location>
</feature>
<dbReference type="Proteomes" id="UP000774617">
    <property type="component" value="Unassembled WGS sequence"/>
</dbReference>
<sequence>MPSEKGTPPTSTQDALPIYRNQGRSLGISFQDVSVLGSANSRSNALDFLEVFRQAALAPLALAHRLVGNRKGSAKRILYDVSGVVFPGETMLVLGRPGSGCSTTLKIMGNHREAFAAVQGEVRYATIGADDMARRYSSEVVYCGEDDLHFPRLSVGHTTQFGLHLRKDNGEKDHSGAVEELADKLLHSLDIPHTKNTIVGDSFVRGISGGERRRVSLVESLSSNPAVACWDNPIRGLDSSAALKFLRTLKRISQATGMANIVTLYQTSESMYAECFDRVMVLYEGRMIFCGKTTAARQYFVDLGFFCHSRQTTPEFLTAVTSPVERVIRDDHHGPVPLDPDAFAQAFRISPYYEQLQADMESYNHKFTTDPSYVKAFVAEHARVRSRWAIPGAPHPSSILKQTMQATRRHFILLWNDRRSWLTALFMTVVTAVINGSAFFNAPKTSTGSFMKGGGVFFVLIYFFLNALNQLTSTMNARPVLAKQHRLGFLHPASYILAQTLADVPTAFLETMLFSAPYYFLLGLTPTASHFFTFYLVVSLFYCASLSLFRALGAWSPSHNLAMLVGGAALPVSLAYSGYAPPVPTMLAWGSWIRRIAPSPWALEALMANEFAGIDLHCTDTQLVPSSLGYGDAGYQGCPLPGAAKGQSVVPGEEYLEQYYEFYEEHMWRNVGIIVAMWTVYVIFAAVGLSVMVGRVGAESKLVYKRGARRPEELRTVQMDERGRDVEKQVGGASPRPASSASTSVKGSPNDSECDKGESSDDEQPERMGASAAATFTFEDVLYTLNVNGEEKRLLNGVSGYVRPGQLTALMGASGAGKTTLLDTLAQRKSEGRVDGTVLLNGKPLDDAFGRACGFCMQQDVHEPNATVREALQFSALMRQPMEVAEAEKLAYVEEIINLLELAPIADALIGTPGVGGLGVEERKRVTIGVELAAKPSALLFLDEPTSGLDSQAAFSIVRFLQRIAAQGIPVVCTIHQPSGIIFDMFDHVLLLAPGGRTLYFGETGNNCRKVVDYFARYGAVMGERENPAEFILNTATSKDDPAKDWARIWADSPENQQLHAKISDLKSSASLTERRDSSATPAQAFALPLKDQIIKLTHRHWISVWRDGFYNFSKLFKALFTELFLSFNFFHASFSLQGVQNRMLFFLLAAWLVPTLVPDIQAVWYAKWSLYSTREKNGIYSRTALIASLILVELPWQALTTGLAFCCYYWTIGYPTASTQTGYAFLMFALLGVFATGFAQLLAALCPRESVVAYLNSLVWVVLTAFTGTAIPHALMNEFYRPWLFWADPLRYFVGGCVENVLHAAPVVCAARDLTLFDPPPGQTCGGYMQEYIAASGGYLVDPAARADCRYCSYADGDEYAASLDFAYKDRWRDLGVFAAFCVSNLVLTFVVPWARAWRSR</sequence>
<feature type="transmembrane region" description="Helical" evidence="10">
    <location>
        <begin position="449"/>
        <end position="468"/>
    </location>
</feature>
<evidence type="ECO:0000256" key="1">
    <source>
        <dbReference type="ARBA" id="ARBA00004141"/>
    </source>
</evidence>
<evidence type="ECO:0000313" key="13">
    <source>
        <dbReference type="Proteomes" id="UP000774617"/>
    </source>
</evidence>
<dbReference type="InterPro" id="IPR003593">
    <property type="entry name" value="AAA+_ATPase"/>
</dbReference>
<dbReference type="CDD" id="cd03232">
    <property type="entry name" value="ABCG_PDR_domain2"/>
    <property type="match status" value="1"/>
</dbReference>
<dbReference type="InterPro" id="IPR017871">
    <property type="entry name" value="ABC_transporter-like_CS"/>
</dbReference>
<dbReference type="InterPro" id="IPR027417">
    <property type="entry name" value="P-loop_NTPase"/>
</dbReference>
<protein>
    <submittedName>
        <fullName evidence="12">ABC-2 type transporter-domain-containing protein</fullName>
    </submittedName>
</protein>
<feature type="transmembrane region" description="Helical" evidence="10">
    <location>
        <begin position="1376"/>
        <end position="1396"/>
    </location>
</feature>
<dbReference type="PROSITE" id="PS50893">
    <property type="entry name" value="ABC_TRANSPORTER_2"/>
    <property type="match status" value="2"/>
</dbReference>
<evidence type="ECO:0000256" key="7">
    <source>
        <dbReference type="ARBA" id="ARBA00022989"/>
    </source>
</evidence>
<dbReference type="PROSITE" id="PS00211">
    <property type="entry name" value="ABC_TRANSPORTER_1"/>
    <property type="match status" value="1"/>
</dbReference>
<dbReference type="Pfam" id="PF06422">
    <property type="entry name" value="PDR_CDR"/>
    <property type="match status" value="1"/>
</dbReference>
<proteinExistence type="inferred from homology"/>
<keyword evidence="4 10" id="KW-0812">Transmembrane</keyword>
<evidence type="ECO:0000256" key="6">
    <source>
        <dbReference type="ARBA" id="ARBA00022840"/>
    </source>
</evidence>
<dbReference type="Pfam" id="PF01061">
    <property type="entry name" value="ABC2_membrane"/>
    <property type="match status" value="2"/>
</dbReference>
<reference evidence="12 13" key="1">
    <citation type="journal article" date="2021" name="Nat. Commun.">
        <title>Genetic determinants of endophytism in the Arabidopsis root mycobiome.</title>
        <authorList>
            <person name="Mesny F."/>
            <person name="Miyauchi S."/>
            <person name="Thiergart T."/>
            <person name="Pickel B."/>
            <person name="Atanasova L."/>
            <person name="Karlsson M."/>
            <person name="Huettel B."/>
            <person name="Barry K.W."/>
            <person name="Haridas S."/>
            <person name="Chen C."/>
            <person name="Bauer D."/>
            <person name="Andreopoulos W."/>
            <person name="Pangilinan J."/>
            <person name="LaButti K."/>
            <person name="Riley R."/>
            <person name="Lipzen A."/>
            <person name="Clum A."/>
            <person name="Drula E."/>
            <person name="Henrissat B."/>
            <person name="Kohler A."/>
            <person name="Grigoriev I.V."/>
            <person name="Martin F.M."/>
            <person name="Hacquard S."/>
        </authorList>
    </citation>
    <scope>NUCLEOTIDE SEQUENCE [LARGE SCALE GENOMIC DNA]</scope>
    <source>
        <strain evidence="12 13">MPI-SDFR-AT-0080</strain>
    </source>
</reference>
<evidence type="ECO:0000256" key="10">
    <source>
        <dbReference type="SAM" id="Phobius"/>
    </source>
</evidence>
<dbReference type="InterPro" id="IPR043926">
    <property type="entry name" value="ABCG_dom"/>
</dbReference>
<comment type="similarity">
    <text evidence="2">Belongs to the ABC transporter superfamily. ABCG family. PDR (TC 3.A.1.205) subfamily.</text>
</comment>
<evidence type="ECO:0000256" key="3">
    <source>
        <dbReference type="ARBA" id="ARBA00022448"/>
    </source>
</evidence>
<dbReference type="Pfam" id="PF00005">
    <property type="entry name" value="ABC_tran"/>
    <property type="match status" value="2"/>
</dbReference>
<dbReference type="InterPro" id="IPR003439">
    <property type="entry name" value="ABC_transporter-like_ATP-bd"/>
</dbReference>
<evidence type="ECO:0000256" key="5">
    <source>
        <dbReference type="ARBA" id="ARBA00022741"/>
    </source>
</evidence>
<feature type="transmembrane region" description="Helical" evidence="10">
    <location>
        <begin position="1259"/>
        <end position="1277"/>
    </location>
</feature>
<organism evidence="12 13">
    <name type="scientific">Macrophomina phaseolina</name>
    <dbReference type="NCBI Taxonomy" id="35725"/>
    <lineage>
        <taxon>Eukaryota</taxon>
        <taxon>Fungi</taxon>
        <taxon>Dikarya</taxon>
        <taxon>Ascomycota</taxon>
        <taxon>Pezizomycotina</taxon>
        <taxon>Dothideomycetes</taxon>
        <taxon>Dothideomycetes incertae sedis</taxon>
        <taxon>Botryosphaeriales</taxon>
        <taxon>Botryosphaeriaceae</taxon>
        <taxon>Macrophomina</taxon>
    </lineage>
</organism>
<dbReference type="InterPro" id="IPR034003">
    <property type="entry name" value="ABCG_PDR_2"/>
</dbReference>
<dbReference type="SMART" id="SM00382">
    <property type="entry name" value="AAA"/>
    <property type="match status" value="2"/>
</dbReference>
<dbReference type="InterPro" id="IPR013525">
    <property type="entry name" value="ABC2_TM"/>
</dbReference>
<feature type="transmembrane region" description="Helical" evidence="10">
    <location>
        <begin position="1224"/>
        <end position="1247"/>
    </location>
</feature>
<comment type="subcellular location">
    <subcellularLocation>
        <location evidence="1">Membrane</location>
        <topology evidence="1">Multi-pass membrane protein</topology>
    </subcellularLocation>
</comment>
<dbReference type="EMBL" id="JAGTJR010000019">
    <property type="protein sequence ID" value="KAH7045328.1"/>
    <property type="molecule type" value="Genomic_DNA"/>
</dbReference>
<dbReference type="PANTHER" id="PTHR19241">
    <property type="entry name" value="ATP-BINDING CASSETTE TRANSPORTER"/>
    <property type="match status" value="1"/>
</dbReference>
<keyword evidence="5" id="KW-0547">Nucleotide-binding</keyword>
<evidence type="ECO:0000256" key="4">
    <source>
        <dbReference type="ARBA" id="ARBA00022692"/>
    </source>
</evidence>
<feature type="domain" description="ABC transporter" evidence="11">
    <location>
        <begin position="46"/>
        <end position="309"/>
    </location>
</feature>
<feature type="transmembrane region" description="Helical" evidence="10">
    <location>
        <begin position="528"/>
        <end position="549"/>
    </location>
</feature>
<feature type="transmembrane region" description="Helical" evidence="10">
    <location>
        <begin position="421"/>
        <end position="443"/>
    </location>
</feature>
<dbReference type="Pfam" id="PF19055">
    <property type="entry name" value="ABC2_membrane_7"/>
    <property type="match status" value="1"/>
</dbReference>